<keyword evidence="1" id="KW-0812">Transmembrane</keyword>
<keyword evidence="1" id="KW-1133">Transmembrane helix</keyword>
<proteinExistence type="predicted"/>
<comment type="caution">
    <text evidence="2">The sequence shown here is derived from an EMBL/GenBank/DDBJ whole genome shotgun (WGS) entry which is preliminary data.</text>
</comment>
<gene>
    <name evidence="2" type="ORF">NDU88_004135</name>
</gene>
<accession>A0AAV7T792</accession>
<keyword evidence="3" id="KW-1185">Reference proteome</keyword>
<evidence type="ECO:0000313" key="3">
    <source>
        <dbReference type="Proteomes" id="UP001066276"/>
    </source>
</evidence>
<feature type="transmembrane region" description="Helical" evidence="1">
    <location>
        <begin position="54"/>
        <end position="72"/>
    </location>
</feature>
<evidence type="ECO:0000313" key="2">
    <source>
        <dbReference type="EMBL" id="KAJ1172288.1"/>
    </source>
</evidence>
<organism evidence="2 3">
    <name type="scientific">Pleurodeles waltl</name>
    <name type="common">Iberian ribbed newt</name>
    <dbReference type="NCBI Taxonomy" id="8319"/>
    <lineage>
        <taxon>Eukaryota</taxon>
        <taxon>Metazoa</taxon>
        <taxon>Chordata</taxon>
        <taxon>Craniata</taxon>
        <taxon>Vertebrata</taxon>
        <taxon>Euteleostomi</taxon>
        <taxon>Amphibia</taxon>
        <taxon>Batrachia</taxon>
        <taxon>Caudata</taxon>
        <taxon>Salamandroidea</taxon>
        <taxon>Salamandridae</taxon>
        <taxon>Pleurodelinae</taxon>
        <taxon>Pleurodeles</taxon>
    </lineage>
</organism>
<reference evidence="2" key="1">
    <citation type="journal article" date="2022" name="bioRxiv">
        <title>Sequencing and chromosome-scale assembly of the giantPleurodeles waltlgenome.</title>
        <authorList>
            <person name="Brown T."/>
            <person name="Elewa A."/>
            <person name="Iarovenko S."/>
            <person name="Subramanian E."/>
            <person name="Araus A.J."/>
            <person name="Petzold A."/>
            <person name="Susuki M."/>
            <person name="Suzuki K.-i.T."/>
            <person name="Hayashi T."/>
            <person name="Toyoda A."/>
            <person name="Oliveira C."/>
            <person name="Osipova E."/>
            <person name="Leigh N.D."/>
            <person name="Simon A."/>
            <person name="Yun M.H."/>
        </authorList>
    </citation>
    <scope>NUCLEOTIDE SEQUENCE</scope>
    <source>
        <strain evidence="2">20211129_DDA</strain>
        <tissue evidence="2">Liver</tissue>
    </source>
</reference>
<sequence>MELASIMQLANYTSNNRSELTNVLYQPLSADTDTPLYTDYKPPQQDLLPLPKPVLYLLMALLLIVGVAYAIVGHLIKDLAHDFADCVLGPQDEPVKQTYLSNPQPFKRVPSSSMLSVHPLHGQCEVRISVGEFYLLSQES</sequence>
<keyword evidence="1" id="KW-0472">Membrane</keyword>
<dbReference type="EMBL" id="JANPWB010000007">
    <property type="protein sequence ID" value="KAJ1172288.1"/>
    <property type="molecule type" value="Genomic_DNA"/>
</dbReference>
<protein>
    <submittedName>
        <fullName evidence="2">Uncharacterized protein</fullName>
    </submittedName>
</protein>
<dbReference type="AlphaFoldDB" id="A0AAV7T792"/>
<dbReference type="Proteomes" id="UP001066276">
    <property type="component" value="Chromosome 4_1"/>
</dbReference>
<name>A0AAV7T792_PLEWA</name>
<evidence type="ECO:0000256" key="1">
    <source>
        <dbReference type="SAM" id="Phobius"/>
    </source>
</evidence>